<proteinExistence type="predicted"/>
<keyword evidence="3" id="KW-1185">Reference proteome</keyword>
<name>A0ABV0SEW4_9TELE</name>
<feature type="compositionally biased region" description="Polar residues" evidence="1">
    <location>
        <begin position="88"/>
        <end position="97"/>
    </location>
</feature>
<sequence length="259" mass="28363">PGFGAVLGQWISSVPQLDSIQGFLRPRWPQPSVSPFAPYGRLEQFTELVVSPKIRPGIGDLSDAIARSHLDQQFHSQPDMGLSPPSEPSSDNASCTARSQQWGGITGLLRHIRGPHNPVKEQPPVPSIPVIFPDSIYRVCGAPPDSLCTMSHIADGVIHIFSWSPSLNTTVRGSQSVVTYGRLFKVLSPKEAKDKAKQAMEKMKNVGLDKDKGVKGGEEAKEEKATVVRVVFHDAEMLERGHNKGEIHSGKVWVRTNIH</sequence>
<protein>
    <submittedName>
        <fullName evidence="2">Uncharacterized protein</fullName>
    </submittedName>
</protein>
<comment type="caution">
    <text evidence="2">The sequence shown here is derived from an EMBL/GenBank/DDBJ whole genome shotgun (WGS) entry which is preliminary data.</text>
</comment>
<evidence type="ECO:0000313" key="3">
    <source>
        <dbReference type="Proteomes" id="UP001434883"/>
    </source>
</evidence>
<feature type="non-terminal residue" evidence="2">
    <location>
        <position position="1"/>
    </location>
</feature>
<evidence type="ECO:0000256" key="1">
    <source>
        <dbReference type="SAM" id="MobiDB-lite"/>
    </source>
</evidence>
<feature type="region of interest" description="Disordered" evidence="1">
    <location>
        <begin position="75"/>
        <end position="97"/>
    </location>
</feature>
<gene>
    <name evidence="2" type="ORF">XENOCAPTIV_010888</name>
</gene>
<evidence type="ECO:0000313" key="2">
    <source>
        <dbReference type="EMBL" id="MEQ2218986.1"/>
    </source>
</evidence>
<reference evidence="2 3" key="1">
    <citation type="submission" date="2021-06" db="EMBL/GenBank/DDBJ databases">
        <authorList>
            <person name="Palmer J.M."/>
        </authorList>
    </citation>
    <scope>NUCLEOTIDE SEQUENCE [LARGE SCALE GENOMIC DNA]</scope>
    <source>
        <strain evidence="2 3">XC_2019</strain>
        <tissue evidence="2">Muscle</tissue>
    </source>
</reference>
<organism evidence="2 3">
    <name type="scientific">Xenoophorus captivus</name>
    <dbReference type="NCBI Taxonomy" id="1517983"/>
    <lineage>
        <taxon>Eukaryota</taxon>
        <taxon>Metazoa</taxon>
        <taxon>Chordata</taxon>
        <taxon>Craniata</taxon>
        <taxon>Vertebrata</taxon>
        <taxon>Euteleostomi</taxon>
        <taxon>Actinopterygii</taxon>
        <taxon>Neopterygii</taxon>
        <taxon>Teleostei</taxon>
        <taxon>Neoteleostei</taxon>
        <taxon>Acanthomorphata</taxon>
        <taxon>Ovalentaria</taxon>
        <taxon>Atherinomorphae</taxon>
        <taxon>Cyprinodontiformes</taxon>
        <taxon>Goodeidae</taxon>
        <taxon>Xenoophorus</taxon>
    </lineage>
</organism>
<accession>A0ABV0SEW4</accession>
<dbReference type="Proteomes" id="UP001434883">
    <property type="component" value="Unassembled WGS sequence"/>
</dbReference>
<dbReference type="EMBL" id="JAHRIN010077975">
    <property type="protein sequence ID" value="MEQ2218986.1"/>
    <property type="molecule type" value="Genomic_DNA"/>
</dbReference>